<dbReference type="EMBL" id="HBUF01333598">
    <property type="protein sequence ID" value="CAG6697490.1"/>
    <property type="molecule type" value="Transcribed_RNA"/>
</dbReference>
<dbReference type="EMBL" id="HBUF01333597">
    <property type="protein sequence ID" value="CAG6697488.1"/>
    <property type="molecule type" value="Transcribed_RNA"/>
</dbReference>
<dbReference type="EMBL" id="HBUF01608513">
    <property type="protein sequence ID" value="CAG6778196.1"/>
    <property type="molecule type" value="Transcribed_RNA"/>
</dbReference>
<dbReference type="EMBL" id="HBUF01362046">
    <property type="protein sequence ID" value="CAG6721345.1"/>
    <property type="molecule type" value="Transcribed_RNA"/>
</dbReference>
<proteinExistence type="predicted"/>
<sequence>MKTQPKTQRLMRDSILSCISVLESTVVYKRTYPLVLGSDPTAGMIRRRIYLVLIKRMLNCIAIAQTLVQPLVDLLLIKILPLLLIRKLWYWMFLRESLCYPNPSPLQ</sequence>
<dbReference type="EMBL" id="HBUF01333599">
    <property type="protein sequence ID" value="CAG6697492.1"/>
    <property type="molecule type" value="Transcribed_RNA"/>
</dbReference>
<evidence type="ECO:0000313" key="1">
    <source>
        <dbReference type="EMBL" id="CAG6778194.1"/>
    </source>
</evidence>
<name>A0A8D9B7P2_9HEMI</name>
<dbReference type="EMBL" id="HBUF01362048">
    <property type="protein sequence ID" value="CAG6721349.1"/>
    <property type="molecule type" value="Transcribed_RNA"/>
</dbReference>
<accession>A0A8D9B7P2</accession>
<organism evidence="1">
    <name type="scientific">Cacopsylla melanoneura</name>
    <dbReference type="NCBI Taxonomy" id="428564"/>
    <lineage>
        <taxon>Eukaryota</taxon>
        <taxon>Metazoa</taxon>
        <taxon>Ecdysozoa</taxon>
        <taxon>Arthropoda</taxon>
        <taxon>Hexapoda</taxon>
        <taxon>Insecta</taxon>
        <taxon>Pterygota</taxon>
        <taxon>Neoptera</taxon>
        <taxon>Paraneoptera</taxon>
        <taxon>Hemiptera</taxon>
        <taxon>Sternorrhyncha</taxon>
        <taxon>Psylloidea</taxon>
        <taxon>Psyllidae</taxon>
        <taxon>Psyllinae</taxon>
        <taxon>Cacopsylla</taxon>
    </lineage>
</organism>
<reference evidence="1" key="1">
    <citation type="submission" date="2021-05" db="EMBL/GenBank/DDBJ databases">
        <authorList>
            <person name="Alioto T."/>
            <person name="Alioto T."/>
            <person name="Gomez Garrido J."/>
        </authorList>
    </citation>
    <scope>NUCLEOTIDE SEQUENCE</scope>
</reference>
<dbReference type="AlphaFoldDB" id="A0A8D9B7P2"/>
<protein>
    <submittedName>
        <fullName evidence="1">Uncharacterized protein</fullName>
    </submittedName>
</protein>
<dbReference type="EMBL" id="HBUF01362047">
    <property type="protein sequence ID" value="CAG6721347.1"/>
    <property type="molecule type" value="Transcribed_RNA"/>
</dbReference>
<dbReference type="EMBL" id="HBUF01608512">
    <property type="protein sequence ID" value="CAG6778194.1"/>
    <property type="molecule type" value="Transcribed_RNA"/>
</dbReference>